<keyword evidence="1" id="KW-1133">Transmembrane helix</keyword>
<organism evidence="2 3">
    <name type="scientific">Phycomyces blakesleeanus</name>
    <dbReference type="NCBI Taxonomy" id="4837"/>
    <lineage>
        <taxon>Eukaryota</taxon>
        <taxon>Fungi</taxon>
        <taxon>Fungi incertae sedis</taxon>
        <taxon>Mucoromycota</taxon>
        <taxon>Mucoromycotina</taxon>
        <taxon>Mucoromycetes</taxon>
        <taxon>Mucorales</taxon>
        <taxon>Phycomycetaceae</taxon>
        <taxon>Phycomyces</taxon>
    </lineage>
</organism>
<dbReference type="Proteomes" id="UP001448207">
    <property type="component" value="Unassembled WGS sequence"/>
</dbReference>
<reference evidence="2 3" key="1">
    <citation type="submission" date="2024-04" db="EMBL/GenBank/DDBJ databases">
        <title>Symmetric and asymmetric DNA N6-adenine methylation regulates different biological responses in Mucorales.</title>
        <authorList>
            <consortium name="Lawrence Berkeley National Laboratory"/>
            <person name="Lax C."/>
            <person name="Mondo S.J."/>
            <person name="Osorio-Concepcion M."/>
            <person name="Muszewska A."/>
            <person name="Corrochano-Luque M."/>
            <person name="Gutierrez G."/>
            <person name="Riley R."/>
            <person name="Lipzen A."/>
            <person name="Guo J."/>
            <person name="Hundley H."/>
            <person name="Amirebrahimi M."/>
            <person name="Ng V."/>
            <person name="Lorenzo-Gutierrez D."/>
            <person name="Binder U."/>
            <person name="Yang J."/>
            <person name="Song Y."/>
            <person name="Canovas D."/>
            <person name="Navarro E."/>
            <person name="Freitag M."/>
            <person name="Gabaldon T."/>
            <person name="Grigoriev I.V."/>
            <person name="Corrochano L.M."/>
            <person name="Nicolas F.E."/>
            <person name="Garre V."/>
        </authorList>
    </citation>
    <scope>NUCLEOTIDE SEQUENCE [LARGE SCALE GENOMIC DNA]</scope>
    <source>
        <strain evidence="2 3">L51</strain>
    </source>
</reference>
<dbReference type="EMBL" id="JBCLYO010000006">
    <property type="protein sequence ID" value="KAL0087935.1"/>
    <property type="molecule type" value="Genomic_DNA"/>
</dbReference>
<name>A0ABR3B349_PHYBL</name>
<keyword evidence="3" id="KW-1185">Reference proteome</keyword>
<comment type="caution">
    <text evidence="2">The sequence shown here is derived from an EMBL/GenBank/DDBJ whole genome shotgun (WGS) entry which is preliminary data.</text>
</comment>
<evidence type="ECO:0000256" key="1">
    <source>
        <dbReference type="SAM" id="Phobius"/>
    </source>
</evidence>
<evidence type="ECO:0000313" key="3">
    <source>
        <dbReference type="Proteomes" id="UP001448207"/>
    </source>
</evidence>
<feature type="transmembrane region" description="Helical" evidence="1">
    <location>
        <begin position="49"/>
        <end position="66"/>
    </location>
</feature>
<feature type="transmembrane region" description="Helical" evidence="1">
    <location>
        <begin position="110"/>
        <end position="131"/>
    </location>
</feature>
<proteinExistence type="predicted"/>
<keyword evidence="1" id="KW-0472">Membrane</keyword>
<sequence length="139" mass="16152">MPTMNDRSFSIITGRLNPPYLARQDAFQVDEHENVVCVAPIERPRRKKMPVRVAMLGLCLYLFLVWDLCKCVGMKKLPGELFPPNQRGERVEYLWIPTTDRTCWSKTTTWTVLSLILWIGLLGTVDFALACTKEWLHRK</sequence>
<keyword evidence="1" id="KW-0812">Transmembrane</keyword>
<evidence type="ECO:0000313" key="2">
    <source>
        <dbReference type="EMBL" id="KAL0087935.1"/>
    </source>
</evidence>
<gene>
    <name evidence="2" type="ORF">J3Q64DRAFT_1697717</name>
</gene>
<accession>A0ABR3B349</accession>
<protein>
    <submittedName>
        <fullName evidence="2">Uncharacterized protein</fullName>
    </submittedName>
</protein>